<organism evidence="2 3">
    <name type="scientific">Azospirillum lipoferum (strain 4B)</name>
    <dbReference type="NCBI Taxonomy" id="862719"/>
    <lineage>
        <taxon>Bacteria</taxon>
        <taxon>Pseudomonadati</taxon>
        <taxon>Pseudomonadota</taxon>
        <taxon>Alphaproteobacteria</taxon>
        <taxon>Rhodospirillales</taxon>
        <taxon>Azospirillaceae</taxon>
        <taxon>Azospirillum</taxon>
    </lineage>
</organism>
<evidence type="ECO:0000313" key="3">
    <source>
        <dbReference type="Proteomes" id="UP000005667"/>
    </source>
</evidence>
<geneLocation type="plasmid" evidence="2 3">
    <name>AZO_p1</name>
</geneLocation>
<accession>G7ZB48</accession>
<keyword evidence="3" id="KW-1185">Reference proteome</keyword>
<feature type="compositionally biased region" description="Polar residues" evidence="1">
    <location>
        <begin position="34"/>
        <end position="58"/>
    </location>
</feature>
<feature type="region of interest" description="Disordered" evidence="1">
    <location>
        <begin position="27"/>
        <end position="58"/>
    </location>
</feature>
<reference evidence="3" key="1">
    <citation type="journal article" date="2011" name="PLoS Genet.">
        <title>Azospirillum genomes reveal transition of bacteria from aquatic to terrestrial environments.</title>
        <authorList>
            <person name="Wisniewski-Dye F."/>
            <person name="Borziak K."/>
            <person name="Khalsa-Moyers G."/>
            <person name="Alexandre G."/>
            <person name="Sukharnikov L.O."/>
            <person name="Wuichet K."/>
            <person name="Hurst G.B."/>
            <person name="McDonald W.H."/>
            <person name="Robertson J.S."/>
            <person name="Barbe V."/>
            <person name="Calteau A."/>
            <person name="Rouy Z."/>
            <person name="Mangenot S."/>
            <person name="Prigent-Combaret C."/>
            <person name="Normand P."/>
            <person name="Boyer M."/>
            <person name="Siguier P."/>
            <person name="Dessaux Y."/>
            <person name="Elmerich C."/>
            <person name="Condemine G."/>
            <person name="Krishnen G."/>
            <person name="Kennedy I."/>
            <person name="Paterson A.H."/>
            <person name="Gonzalez V."/>
            <person name="Mavingui P."/>
            <person name="Zhulin I.B."/>
        </authorList>
    </citation>
    <scope>NUCLEOTIDE SEQUENCE [LARGE SCALE GENOMIC DNA]</scope>
    <source>
        <strain evidence="3">4B</strain>
    </source>
</reference>
<dbReference type="EMBL" id="FQ311869">
    <property type="protein sequence ID" value="CBS88430.1"/>
    <property type="molecule type" value="Genomic_DNA"/>
</dbReference>
<dbReference type="OrthoDB" id="7854032at2"/>
<dbReference type="HOGENOM" id="CLU_1227872_0_0_5"/>
<protein>
    <submittedName>
        <fullName evidence="2">Uncharacterized protein</fullName>
    </submittedName>
</protein>
<dbReference type="KEGG" id="ali:AZOLI_p10114"/>
<gene>
    <name evidence="2" type="ordered locus">AZOLI_p10114</name>
</gene>
<evidence type="ECO:0000313" key="2">
    <source>
        <dbReference type="EMBL" id="CBS88430.1"/>
    </source>
</evidence>
<evidence type="ECO:0000256" key="1">
    <source>
        <dbReference type="SAM" id="MobiDB-lite"/>
    </source>
</evidence>
<sequence length="225" mass="24804">MSIMSKTAPEQDPVTLNVTDALAHRQNAPVGPWQPNQISASAAHSNTPTSTEQPDAARATNTITDRITGEIRAMSSSLTVQEILTALGFQADEIAGARTYVSRRDRQTHPPGRFDSAGRFWAEEHFPCCAGLRSPSRAYPYPQMTHCRSLDHVAHLHNAHRARVRAAVRLLDDLGALSLVDIDVLWQRFGQVIRRSAKAALDDAGDTMSAHERMRLHRLAAPKKC</sequence>
<dbReference type="RefSeq" id="WP_014187898.1">
    <property type="nucleotide sequence ID" value="NC_016585.1"/>
</dbReference>
<name>G7ZB48_AZOL4</name>
<dbReference type="AlphaFoldDB" id="G7ZB48"/>
<proteinExistence type="predicted"/>
<dbReference type="Proteomes" id="UP000005667">
    <property type="component" value="Plasmid AZO_p1"/>
</dbReference>
<keyword evidence="2" id="KW-0614">Plasmid</keyword>